<feature type="compositionally biased region" description="Low complexity" evidence="1">
    <location>
        <begin position="749"/>
        <end position="768"/>
    </location>
</feature>
<evidence type="ECO:0000313" key="3">
    <source>
        <dbReference type="EMBL" id="UPL48102.1"/>
    </source>
</evidence>
<gene>
    <name evidence="3" type="ORF">MWH26_13000</name>
</gene>
<keyword evidence="4" id="KW-1185">Reference proteome</keyword>
<feature type="compositionally biased region" description="Low complexity" evidence="1">
    <location>
        <begin position="716"/>
        <end position="738"/>
    </location>
</feature>
<name>A0ABY4J842_9BACT</name>
<dbReference type="SUPFAM" id="SSF52266">
    <property type="entry name" value="SGNH hydrolase"/>
    <property type="match status" value="1"/>
</dbReference>
<sequence length="794" mass="86415">MFRTELPLTPHSQQLPLSARVLTIGSCFSDSIGSRLVDFKVATMVNPFGTVFNPLSACKLLRAAAGEDIDWQQHVVEARGRWQSYDLHAEVGADNPVALLQHIQTLTREAGVFLATADAVVLTLGTAYAYRLRETDEIISNCHKVPAEKFEREMLTADDIIAAVAETHAYLRRINPKLRFILTVSPVRHLKETLVLNSASKSMLRVACHYLSELLPDVSYFPAYELLLDDLRDYRFYASDMLHPSEVAENYIWERFTRTYFDTAFGRFKKEWEGIRQALGHRPLHAAAPEHRQFLEATLERLRKISSQADVRMEMLHVERELAALPIPAPEPEEPEVDEYDDDEERIDIGSVAPDEEAEGKESAASLVRPGAGLLVEPEEVDEEAEDEANITPESAYEHAYTLAQAEDQDDETEESADTDSVESSDEPVRKKKRRSRGGAKRTKRKHARLAAENTAGAATSSVSAEEATEPTPPAALAEVQEVSVTEPDSEVVYITEEELRRGNRPTPTPEPEPEVSQPAPEVIEQHDTANSTESASEHTMEVRPRRSRNKRREPRPEQADRPAGRTSRRPLYAAPDEVEANSSVPDEANVTSQPAAPESAVVPVAETPATPAPIVSSSDADSSAAPSVSPEPVAAQAEPTVAAKPTGRNRNSTAPATPNRPARSKKPQAATVTEDAPVESAAPIPPTPTDTTPLVVAPPAAPAAPKARSRKRPAAQEASVPPAEAPAAPVSVEASPVTPKKRAPRRPAPAAEASASSAPTLEAAPEAAPEPPKRRARPPRRKPDADPQAPENT</sequence>
<dbReference type="Pfam" id="PF08885">
    <property type="entry name" value="GSCFA"/>
    <property type="match status" value="1"/>
</dbReference>
<dbReference type="RefSeq" id="WP_247974624.1">
    <property type="nucleotide sequence ID" value="NZ_CP095848.1"/>
</dbReference>
<evidence type="ECO:0000259" key="2">
    <source>
        <dbReference type="Pfam" id="PF08885"/>
    </source>
</evidence>
<feature type="compositionally biased region" description="Basic residues" evidence="1">
    <location>
        <begin position="430"/>
        <end position="449"/>
    </location>
</feature>
<feature type="domain" description="GSCFA" evidence="2">
    <location>
        <begin position="20"/>
        <end position="256"/>
    </location>
</feature>
<accession>A0ABY4J842</accession>
<evidence type="ECO:0000256" key="1">
    <source>
        <dbReference type="SAM" id="MobiDB-lite"/>
    </source>
</evidence>
<dbReference type="Proteomes" id="UP000829647">
    <property type="component" value="Chromosome"/>
</dbReference>
<feature type="compositionally biased region" description="Low complexity" evidence="1">
    <location>
        <begin position="690"/>
        <end position="707"/>
    </location>
</feature>
<feature type="region of interest" description="Disordered" evidence="1">
    <location>
        <begin position="351"/>
        <end position="794"/>
    </location>
</feature>
<reference evidence="3 4" key="1">
    <citation type="submission" date="2022-04" db="EMBL/GenBank/DDBJ databases">
        <title>Hymenobacter sp. isolated from the air.</title>
        <authorList>
            <person name="Won M."/>
            <person name="Lee C.-M."/>
            <person name="Woen H.-Y."/>
            <person name="Kwon S.-W."/>
        </authorList>
    </citation>
    <scope>NUCLEOTIDE SEQUENCE [LARGE SCALE GENOMIC DNA]</scope>
    <source>
        <strain evidence="4">5516 S-25</strain>
    </source>
</reference>
<feature type="compositionally biased region" description="Acidic residues" evidence="1">
    <location>
        <begin position="407"/>
        <end position="426"/>
    </location>
</feature>
<feature type="compositionally biased region" description="Basic and acidic residues" evidence="1">
    <location>
        <begin position="536"/>
        <end position="545"/>
    </location>
</feature>
<feature type="compositionally biased region" description="Acidic residues" evidence="1">
    <location>
        <begin position="377"/>
        <end position="389"/>
    </location>
</feature>
<evidence type="ECO:0000313" key="4">
    <source>
        <dbReference type="Proteomes" id="UP000829647"/>
    </source>
</evidence>
<organism evidence="3 4">
    <name type="scientific">Hymenobacter sublimis</name>
    <dbReference type="NCBI Taxonomy" id="2933777"/>
    <lineage>
        <taxon>Bacteria</taxon>
        <taxon>Pseudomonadati</taxon>
        <taxon>Bacteroidota</taxon>
        <taxon>Cytophagia</taxon>
        <taxon>Cytophagales</taxon>
        <taxon>Hymenobacteraceae</taxon>
        <taxon>Hymenobacter</taxon>
    </lineage>
</organism>
<proteinExistence type="predicted"/>
<protein>
    <submittedName>
        <fullName evidence="3">GSCFA domain-containing protein</fullName>
    </submittedName>
</protein>
<feature type="compositionally biased region" description="Basic and acidic residues" evidence="1">
    <location>
        <begin position="555"/>
        <end position="564"/>
    </location>
</feature>
<feature type="compositionally biased region" description="Low complexity" evidence="1">
    <location>
        <begin position="455"/>
        <end position="466"/>
    </location>
</feature>
<dbReference type="EMBL" id="CP095848">
    <property type="protein sequence ID" value="UPL48102.1"/>
    <property type="molecule type" value="Genomic_DNA"/>
</dbReference>
<feature type="compositionally biased region" description="Polar residues" evidence="1">
    <location>
        <begin position="581"/>
        <end position="594"/>
    </location>
</feature>
<feature type="compositionally biased region" description="Low complexity" evidence="1">
    <location>
        <begin position="595"/>
        <end position="638"/>
    </location>
</feature>
<dbReference type="InterPro" id="IPR014982">
    <property type="entry name" value="GSCFA"/>
</dbReference>